<name>A0ABQ0Q4S9_9PROT</name>
<evidence type="ECO:0000313" key="2">
    <source>
        <dbReference type="EMBL" id="GBQ91457.1"/>
    </source>
</evidence>
<proteinExistence type="predicted"/>
<feature type="compositionally biased region" description="Basic and acidic residues" evidence="1">
    <location>
        <begin position="1"/>
        <end position="11"/>
    </location>
</feature>
<accession>A0ABQ0Q4S9</accession>
<keyword evidence="3" id="KW-1185">Reference proteome</keyword>
<organism evidence="2 3">
    <name type="scientific">Asaia krungthepensis NRIC 0535</name>
    <dbReference type="NCBI Taxonomy" id="1307925"/>
    <lineage>
        <taxon>Bacteria</taxon>
        <taxon>Pseudomonadati</taxon>
        <taxon>Pseudomonadota</taxon>
        <taxon>Alphaproteobacteria</taxon>
        <taxon>Acetobacterales</taxon>
        <taxon>Acetobacteraceae</taxon>
        <taxon>Asaia</taxon>
    </lineage>
</organism>
<reference evidence="2" key="1">
    <citation type="submission" date="2013-04" db="EMBL/GenBank/DDBJ databases">
        <title>The genome sequencing project of 58 acetic acid bacteria.</title>
        <authorList>
            <person name="Okamoto-Kainuma A."/>
            <person name="Ishikawa M."/>
            <person name="Umino S."/>
            <person name="Koizumi Y."/>
            <person name="Shiwa Y."/>
            <person name="Yoshikawa H."/>
            <person name="Matsutani M."/>
            <person name="Matsushita K."/>
        </authorList>
    </citation>
    <scope>NUCLEOTIDE SEQUENCE</scope>
    <source>
        <strain evidence="2">NRIC 0535</strain>
    </source>
</reference>
<evidence type="ECO:0000313" key="3">
    <source>
        <dbReference type="Proteomes" id="UP001062776"/>
    </source>
</evidence>
<feature type="region of interest" description="Disordered" evidence="1">
    <location>
        <begin position="1"/>
        <end position="20"/>
    </location>
</feature>
<sequence>MRRPEDKDLTRHAQGAVRHGTGMKSWDVGLGVAGPVRGGEYRQANQRKLETLRWITFENRRGVLHRYRSLAATFVAVGDNRPNDRA</sequence>
<protein>
    <recommendedName>
        <fullName evidence="4">Transposase</fullName>
    </recommendedName>
</protein>
<evidence type="ECO:0008006" key="4">
    <source>
        <dbReference type="Google" id="ProtNLM"/>
    </source>
</evidence>
<comment type="caution">
    <text evidence="2">The sequence shown here is derived from an EMBL/GenBank/DDBJ whole genome shotgun (WGS) entry which is preliminary data.</text>
</comment>
<evidence type="ECO:0000256" key="1">
    <source>
        <dbReference type="SAM" id="MobiDB-lite"/>
    </source>
</evidence>
<dbReference type="Proteomes" id="UP001062776">
    <property type="component" value="Unassembled WGS sequence"/>
</dbReference>
<gene>
    <name evidence="2" type="ORF">AA0535_2301</name>
</gene>
<dbReference type="EMBL" id="BAPV01000043">
    <property type="protein sequence ID" value="GBQ91457.1"/>
    <property type="molecule type" value="Genomic_DNA"/>
</dbReference>